<protein>
    <submittedName>
        <fullName evidence="4">Uncharacterized protein</fullName>
    </submittedName>
</protein>
<comment type="caution">
    <text evidence="4">The sequence shown here is derived from an EMBL/GenBank/DDBJ whole genome shotgun (WGS) entry which is preliminary data.</text>
</comment>
<accession>A0AA40CC09</accession>
<keyword evidence="2" id="KW-0472">Membrane</keyword>
<proteinExistence type="predicted"/>
<evidence type="ECO:0000313" key="4">
    <source>
        <dbReference type="EMBL" id="KAK0633231.1"/>
    </source>
</evidence>
<keyword evidence="2" id="KW-1133">Transmembrane helix</keyword>
<sequence>MKVTCLYLAAQLASLATSAPTPLRSLEARPWPHTPHKEGTASTKGRWKFGLPKNPPEVLFRHGGKESKGVHSHSHFNNIPWSPPKSAQPSHALETERPLTSEYLLSPKPKILEVGVRKGEAAVEQHRMDVQAELFEVSEMEIAIAIPSRMGAPCHYARLSRERNDVMVVFLAVAFLLVVLTVETWGTICSSVRNVFGRRGAIRLEDEEDVVIAIRRPLSIQAFEDAPSPEASEKL</sequence>
<keyword evidence="2" id="KW-0812">Transmembrane</keyword>
<dbReference type="Proteomes" id="UP001175000">
    <property type="component" value="Unassembled WGS sequence"/>
</dbReference>
<keyword evidence="3" id="KW-0732">Signal</keyword>
<feature type="transmembrane region" description="Helical" evidence="2">
    <location>
        <begin position="166"/>
        <end position="189"/>
    </location>
</feature>
<evidence type="ECO:0000256" key="1">
    <source>
        <dbReference type="SAM" id="MobiDB-lite"/>
    </source>
</evidence>
<evidence type="ECO:0000256" key="3">
    <source>
        <dbReference type="SAM" id="SignalP"/>
    </source>
</evidence>
<organism evidence="4 5">
    <name type="scientific">Immersiella caudata</name>
    <dbReference type="NCBI Taxonomy" id="314043"/>
    <lineage>
        <taxon>Eukaryota</taxon>
        <taxon>Fungi</taxon>
        <taxon>Dikarya</taxon>
        <taxon>Ascomycota</taxon>
        <taxon>Pezizomycotina</taxon>
        <taxon>Sordariomycetes</taxon>
        <taxon>Sordariomycetidae</taxon>
        <taxon>Sordariales</taxon>
        <taxon>Lasiosphaeriaceae</taxon>
        <taxon>Immersiella</taxon>
    </lineage>
</organism>
<feature type="chain" id="PRO_5041357672" evidence="3">
    <location>
        <begin position="19"/>
        <end position="235"/>
    </location>
</feature>
<feature type="compositionally biased region" description="Polar residues" evidence="1">
    <location>
        <begin position="75"/>
        <end position="89"/>
    </location>
</feature>
<dbReference type="AlphaFoldDB" id="A0AA40CC09"/>
<feature type="region of interest" description="Disordered" evidence="1">
    <location>
        <begin position="64"/>
        <end position="93"/>
    </location>
</feature>
<feature type="signal peptide" evidence="3">
    <location>
        <begin position="1"/>
        <end position="18"/>
    </location>
</feature>
<name>A0AA40CC09_9PEZI</name>
<feature type="region of interest" description="Disordered" evidence="1">
    <location>
        <begin position="26"/>
        <end position="48"/>
    </location>
</feature>
<evidence type="ECO:0000256" key="2">
    <source>
        <dbReference type="SAM" id="Phobius"/>
    </source>
</evidence>
<gene>
    <name evidence="4" type="ORF">B0T14DRAFT_560839</name>
</gene>
<keyword evidence="5" id="KW-1185">Reference proteome</keyword>
<evidence type="ECO:0000313" key="5">
    <source>
        <dbReference type="Proteomes" id="UP001175000"/>
    </source>
</evidence>
<dbReference type="EMBL" id="JAULSU010000001">
    <property type="protein sequence ID" value="KAK0633231.1"/>
    <property type="molecule type" value="Genomic_DNA"/>
</dbReference>
<reference evidence="4" key="1">
    <citation type="submission" date="2023-06" db="EMBL/GenBank/DDBJ databases">
        <title>Genome-scale phylogeny and comparative genomics of the fungal order Sordariales.</title>
        <authorList>
            <consortium name="Lawrence Berkeley National Laboratory"/>
            <person name="Hensen N."/>
            <person name="Bonometti L."/>
            <person name="Westerberg I."/>
            <person name="Brannstrom I.O."/>
            <person name="Guillou S."/>
            <person name="Cros-Aarteil S."/>
            <person name="Calhoun S."/>
            <person name="Haridas S."/>
            <person name="Kuo A."/>
            <person name="Mondo S."/>
            <person name="Pangilinan J."/>
            <person name="Riley R."/>
            <person name="Labutti K."/>
            <person name="Andreopoulos B."/>
            <person name="Lipzen A."/>
            <person name="Chen C."/>
            <person name="Yanf M."/>
            <person name="Daum C."/>
            <person name="Ng V."/>
            <person name="Clum A."/>
            <person name="Steindorff A."/>
            <person name="Ohm R."/>
            <person name="Martin F."/>
            <person name="Silar P."/>
            <person name="Natvig D."/>
            <person name="Lalanne C."/>
            <person name="Gautier V."/>
            <person name="Ament-Velasquez S.L."/>
            <person name="Kruys A."/>
            <person name="Hutchinson M.I."/>
            <person name="Powell A.J."/>
            <person name="Barry K."/>
            <person name="Miller A.N."/>
            <person name="Grigoriev I.V."/>
            <person name="Debuchy R."/>
            <person name="Gladieux P."/>
            <person name="Thoren M.H."/>
            <person name="Johannesson H."/>
        </authorList>
    </citation>
    <scope>NUCLEOTIDE SEQUENCE</scope>
    <source>
        <strain evidence="4">CBS 606.72</strain>
    </source>
</reference>